<comment type="caution">
    <text evidence="10">The sequence shown here is derived from an EMBL/GenBank/DDBJ whole genome shotgun (WGS) entry which is preliminary data.</text>
</comment>
<dbReference type="Gene3D" id="4.10.240.10">
    <property type="entry name" value="Zn(2)-C6 fungal-type DNA-binding domain"/>
    <property type="match status" value="1"/>
</dbReference>
<feature type="domain" description="C2H2-type" evidence="9">
    <location>
        <begin position="8"/>
        <end position="37"/>
    </location>
</feature>
<dbReference type="GO" id="GO:0008270">
    <property type="term" value="F:zinc ion binding"/>
    <property type="evidence" value="ECO:0007669"/>
    <property type="project" value="UniProtKB-KW"/>
</dbReference>
<dbReference type="SUPFAM" id="SSF57701">
    <property type="entry name" value="Zn2/Cys6 DNA-binding domain"/>
    <property type="match status" value="1"/>
</dbReference>
<dbReference type="InterPro" id="IPR001138">
    <property type="entry name" value="Zn2Cys6_DnaBD"/>
</dbReference>
<dbReference type="PROSITE" id="PS50157">
    <property type="entry name" value="ZINC_FINGER_C2H2_2"/>
    <property type="match status" value="1"/>
</dbReference>
<dbReference type="PROSITE" id="PS00463">
    <property type="entry name" value="ZN2_CY6_FUNGAL_1"/>
    <property type="match status" value="1"/>
</dbReference>
<gene>
    <name evidence="10" type="ORF">B0H64DRAFT_119087</name>
</gene>
<feature type="compositionally biased region" description="Basic and acidic residues" evidence="7">
    <location>
        <begin position="120"/>
        <end position="129"/>
    </location>
</feature>
<name>A0AAE0HJ01_9PEZI</name>
<evidence type="ECO:0000256" key="1">
    <source>
        <dbReference type="ARBA" id="ARBA00022723"/>
    </source>
</evidence>
<keyword evidence="11" id="KW-1185">Reference proteome</keyword>
<keyword evidence="2" id="KW-0862">Zinc</keyword>
<evidence type="ECO:0000256" key="2">
    <source>
        <dbReference type="ARBA" id="ARBA00022833"/>
    </source>
</evidence>
<dbReference type="PROSITE" id="PS50048">
    <property type="entry name" value="ZN2_CY6_FUNGAL_2"/>
    <property type="match status" value="1"/>
</dbReference>
<dbReference type="Proteomes" id="UP001278766">
    <property type="component" value="Unassembled WGS sequence"/>
</dbReference>
<evidence type="ECO:0000313" key="10">
    <source>
        <dbReference type="EMBL" id="KAK3297134.1"/>
    </source>
</evidence>
<dbReference type="SMART" id="SM00066">
    <property type="entry name" value="GAL4"/>
    <property type="match status" value="1"/>
</dbReference>
<dbReference type="GeneID" id="87834859"/>
<feature type="domain" description="Zn(2)-C6 fungal-type" evidence="8">
    <location>
        <begin position="42"/>
        <end position="73"/>
    </location>
</feature>
<evidence type="ECO:0000256" key="5">
    <source>
        <dbReference type="ARBA" id="ARBA00023242"/>
    </source>
</evidence>
<feature type="region of interest" description="Disordered" evidence="7">
    <location>
        <begin position="78"/>
        <end position="141"/>
    </location>
</feature>
<evidence type="ECO:0000256" key="6">
    <source>
        <dbReference type="PROSITE-ProRule" id="PRU00042"/>
    </source>
</evidence>
<dbReference type="AlphaFoldDB" id="A0AAE0HJ01"/>
<evidence type="ECO:0000256" key="3">
    <source>
        <dbReference type="ARBA" id="ARBA00023015"/>
    </source>
</evidence>
<keyword evidence="4" id="KW-0804">Transcription</keyword>
<keyword evidence="6" id="KW-0863">Zinc-finger</keyword>
<keyword evidence="1" id="KW-0479">Metal-binding</keyword>
<keyword evidence="3" id="KW-0805">Transcription regulation</keyword>
<dbReference type="PANTHER" id="PTHR47660:SF3">
    <property type="entry name" value="FINGER DOMAIN PROTEIN, PUTATIVE (AFU_ORTHOLOGUE AFUA_4G03310)-RELATED"/>
    <property type="match status" value="1"/>
</dbReference>
<accession>A0AAE0HJ01</accession>
<reference evidence="10" key="2">
    <citation type="submission" date="2023-06" db="EMBL/GenBank/DDBJ databases">
        <authorList>
            <consortium name="Lawrence Berkeley National Laboratory"/>
            <person name="Haridas S."/>
            <person name="Hensen N."/>
            <person name="Bonometti L."/>
            <person name="Westerberg I."/>
            <person name="Brannstrom I.O."/>
            <person name="Guillou S."/>
            <person name="Cros-Aarteil S."/>
            <person name="Calhoun S."/>
            <person name="Kuo A."/>
            <person name="Mondo S."/>
            <person name="Pangilinan J."/>
            <person name="Riley R."/>
            <person name="Labutti K."/>
            <person name="Andreopoulos B."/>
            <person name="Lipzen A."/>
            <person name="Chen C."/>
            <person name="Yanf M."/>
            <person name="Daum C."/>
            <person name="Ng V."/>
            <person name="Clum A."/>
            <person name="Steindorff A."/>
            <person name="Ohm R."/>
            <person name="Martin F."/>
            <person name="Silar P."/>
            <person name="Natvig D."/>
            <person name="Lalanne C."/>
            <person name="Gautier V."/>
            <person name="Ament-Velasquez S.L."/>
            <person name="Kruys A."/>
            <person name="Hutchinson M.I."/>
            <person name="Powell A.J."/>
            <person name="Barry K."/>
            <person name="Miller A.N."/>
            <person name="Grigoriev I.V."/>
            <person name="Debuchy R."/>
            <person name="Gladieux P."/>
            <person name="Thoren M.H."/>
            <person name="Johannesson H."/>
        </authorList>
    </citation>
    <scope>NUCLEOTIDE SEQUENCE</scope>
    <source>
        <strain evidence="10">CBS 168.71</strain>
    </source>
</reference>
<evidence type="ECO:0000259" key="8">
    <source>
        <dbReference type="PROSITE" id="PS50048"/>
    </source>
</evidence>
<dbReference type="InterPro" id="IPR036236">
    <property type="entry name" value="Znf_C2H2_sf"/>
</dbReference>
<dbReference type="Pfam" id="PF00172">
    <property type="entry name" value="Zn_clus"/>
    <property type="match status" value="1"/>
</dbReference>
<sequence>MVSSEQSLTCTRCSRRFTQRSSLVRHRKRCVGGVRAPSRQKACRQCTSAKVRCDLQHPTCGRCLARSFHGCEYAPRNASAVAPPPAPLPLPTATNDEFSREDDDGQADTVSSLTAPVWDEGDRSTRAATDDNTPLSAPDTDSHVETLLSHIPEGIPPELVVSQERRQILLGKAPGTPNHDLVVRHTMHFTIRVLRSWPRMMAAHHTAQLPPPIHRLQLVDGVPTPLANCYALTKMWSEHTDGSRELVKNTILHEIERLLGEYTTYNEADLLAAAQSLLIMLIMLLFGMPGPSAGSSSNSNGALTHPADARLLIRMWDVKAHLSRTGLLLDQEASHTVPPSWRQWAAVAAKRKTIHSFHHVEWAWSLLHGYPVLTCFELAPLPAPPPRYLWQEAEDEARWRGLYGDWLALWKGGFYRMMEFFHINPGGVLDARSELWLAEADEFGMMVMAEVNAVGGP</sequence>
<evidence type="ECO:0008006" key="12">
    <source>
        <dbReference type="Google" id="ProtNLM"/>
    </source>
</evidence>
<evidence type="ECO:0000313" key="11">
    <source>
        <dbReference type="Proteomes" id="UP001278766"/>
    </source>
</evidence>
<dbReference type="EMBL" id="JAUEPN010000003">
    <property type="protein sequence ID" value="KAK3297134.1"/>
    <property type="molecule type" value="Genomic_DNA"/>
</dbReference>
<dbReference type="InterPro" id="IPR036864">
    <property type="entry name" value="Zn2-C6_fun-type_DNA-bd_sf"/>
</dbReference>
<evidence type="ECO:0000256" key="4">
    <source>
        <dbReference type="ARBA" id="ARBA00023163"/>
    </source>
</evidence>
<organism evidence="10 11">
    <name type="scientific">Chaetomium fimeti</name>
    <dbReference type="NCBI Taxonomy" id="1854472"/>
    <lineage>
        <taxon>Eukaryota</taxon>
        <taxon>Fungi</taxon>
        <taxon>Dikarya</taxon>
        <taxon>Ascomycota</taxon>
        <taxon>Pezizomycotina</taxon>
        <taxon>Sordariomycetes</taxon>
        <taxon>Sordariomycetidae</taxon>
        <taxon>Sordariales</taxon>
        <taxon>Chaetomiaceae</taxon>
        <taxon>Chaetomium</taxon>
    </lineage>
</organism>
<protein>
    <recommendedName>
        <fullName evidence="12">Zn(2)-C6 fungal-type domain-containing protein</fullName>
    </recommendedName>
</protein>
<dbReference type="GO" id="GO:0000981">
    <property type="term" value="F:DNA-binding transcription factor activity, RNA polymerase II-specific"/>
    <property type="evidence" value="ECO:0007669"/>
    <property type="project" value="InterPro"/>
</dbReference>
<reference evidence="10" key="1">
    <citation type="journal article" date="2023" name="Mol. Phylogenet. Evol.">
        <title>Genome-scale phylogeny and comparative genomics of the fungal order Sordariales.</title>
        <authorList>
            <person name="Hensen N."/>
            <person name="Bonometti L."/>
            <person name="Westerberg I."/>
            <person name="Brannstrom I.O."/>
            <person name="Guillou S."/>
            <person name="Cros-Aarteil S."/>
            <person name="Calhoun S."/>
            <person name="Haridas S."/>
            <person name="Kuo A."/>
            <person name="Mondo S."/>
            <person name="Pangilinan J."/>
            <person name="Riley R."/>
            <person name="LaButti K."/>
            <person name="Andreopoulos B."/>
            <person name="Lipzen A."/>
            <person name="Chen C."/>
            <person name="Yan M."/>
            <person name="Daum C."/>
            <person name="Ng V."/>
            <person name="Clum A."/>
            <person name="Steindorff A."/>
            <person name="Ohm R.A."/>
            <person name="Martin F."/>
            <person name="Silar P."/>
            <person name="Natvig D.O."/>
            <person name="Lalanne C."/>
            <person name="Gautier V."/>
            <person name="Ament-Velasquez S.L."/>
            <person name="Kruys A."/>
            <person name="Hutchinson M.I."/>
            <person name="Powell A.J."/>
            <person name="Barry K."/>
            <person name="Miller A.N."/>
            <person name="Grigoriev I.V."/>
            <person name="Debuchy R."/>
            <person name="Gladieux P."/>
            <person name="Hiltunen Thoren M."/>
            <person name="Johannesson H."/>
        </authorList>
    </citation>
    <scope>NUCLEOTIDE SEQUENCE</scope>
    <source>
        <strain evidence="10">CBS 168.71</strain>
    </source>
</reference>
<dbReference type="SUPFAM" id="SSF57667">
    <property type="entry name" value="beta-beta-alpha zinc fingers"/>
    <property type="match status" value="1"/>
</dbReference>
<evidence type="ECO:0000256" key="7">
    <source>
        <dbReference type="SAM" id="MobiDB-lite"/>
    </source>
</evidence>
<keyword evidence="5" id="KW-0539">Nucleus</keyword>
<dbReference type="CDD" id="cd00067">
    <property type="entry name" value="GAL4"/>
    <property type="match status" value="1"/>
</dbReference>
<proteinExistence type="predicted"/>
<dbReference type="RefSeq" id="XP_062660648.1">
    <property type="nucleotide sequence ID" value="XM_062797911.1"/>
</dbReference>
<dbReference type="InterPro" id="IPR013087">
    <property type="entry name" value="Znf_C2H2_type"/>
</dbReference>
<evidence type="ECO:0000259" key="9">
    <source>
        <dbReference type="PROSITE" id="PS50157"/>
    </source>
</evidence>
<dbReference type="PANTHER" id="PTHR47660">
    <property type="entry name" value="TRANSCRIPTION FACTOR WITH C2H2 AND ZN(2)-CYS(6) DNA BINDING DOMAIN (EUROFUNG)-RELATED-RELATED"/>
    <property type="match status" value="1"/>
</dbReference>